<sequence>MLQFESFKLCPDGASYPECKAICLSQIGVIGHPLQKCTDRDFKAKSLLLLLLESGLSYIIVIESLYSYILNVNYTEICKLLLIYLYKQMGLSRYGAY</sequence>
<dbReference type="EMBL" id="CP022358">
    <property type="protein sequence ID" value="ASK71113.1"/>
    <property type="molecule type" value="Genomic_DNA"/>
</dbReference>
<proteinExistence type="predicted"/>
<evidence type="ECO:0000313" key="1">
    <source>
        <dbReference type="EMBL" id="ASK71113.1"/>
    </source>
</evidence>
<evidence type="ECO:0000313" key="2">
    <source>
        <dbReference type="Proteomes" id="UP000198367"/>
    </source>
</evidence>
<name>A0A220UTU0_9GAMM</name>
<keyword evidence="2" id="KW-1185">Reference proteome</keyword>
<gene>
    <name evidence="1" type="ORF">CF168_20745</name>
</gene>
<protein>
    <submittedName>
        <fullName evidence="1">Uncharacterized protein</fullName>
    </submittedName>
</protein>
<dbReference type="AlphaFoldDB" id="A0A220UTU0"/>
<accession>A0A220UTU0</accession>
<dbReference type="KEGG" id="sbj:CF168_20745"/>
<reference evidence="1 2" key="1">
    <citation type="submission" date="2017-07" db="EMBL/GenBank/DDBJ databases">
        <title>Phenotypical and genomic characterization of a clinical isolate of Shewanella bicestrii sp. nov. producing an extended-spectrum beta-lactamase and a new oxacillinase variant.</title>
        <authorList>
            <person name="Jousset A.B."/>
            <person name="Bonnin R.A."/>
            <person name="Girlich D."/>
            <person name="Dabos L."/>
            <person name="Potron A."/>
            <person name="Dortet L."/>
            <person name="Glaser P."/>
            <person name="Naas T."/>
        </authorList>
    </citation>
    <scope>NUCLEOTIDE SEQUENCE [LARGE SCALE GENOMIC DNA]</scope>
    <source>
        <strain evidence="1 2">JAB-1</strain>
    </source>
</reference>
<organism evidence="1 2">
    <name type="scientific">Shewanella bicestrii</name>
    <dbReference type="NCBI Taxonomy" id="2018305"/>
    <lineage>
        <taxon>Bacteria</taxon>
        <taxon>Pseudomonadati</taxon>
        <taxon>Pseudomonadota</taxon>
        <taxon>Gammaproteobacteria</taxon>
        <taxon>Alteromonadales</taxon>
        <taxon>Shewanellaceae</taxon>
        <taxon>Shewanella</taxon>
    </lineage>
</organism>
<dbReference type="Proteomes" id="UP000198367">
    <property type="component" value="Chromosome"/>
</dbReference>